<protein>
    <submittedName>
        <fullName evidence="1">Membrane protein</fullName>
    </submittedName>
</protein>
<dbReference type="Proteomes" id="UP000027466">
    <property type="component" value="Unassembled WGS sequence"/>
</dbReference>
<proteinExistence type="predicted"/>
<evidence type="ECO:0000313" key="1">
    <source>
        <dbReference type="EMBL" id="KDR44460.1"/>
    </source>
</evidence>
<organism evidence="1 2">
    <name type="scientific">Caballeronia glathei</name>
    <dbReference type="NCBI Taxonomy" id="60547"/>
    <lineage>
        <taxon>Bacteria</taxon>
        <taxon>Pseudomonadati</taxon>
        <taxon>Pseudomonadota</taxon>
        <taxon>Betaproteobacteria</taxon>
        <taxon>Burkholderiales</taxon>
        <taxon>Burkholderiaceae</taxon>
        <taxon>Caballeronia</taxon>
    </lineage>
</organism>
<comment type="caution">
    <text evidence="1">The sequence shown here is derived from an EMBL/GenBank/DDBJ whole genome shotgun (WGS) entry which is preliminary data.</text>
</comment>
<name>A0A069PV67_9BURK</name>
<accession>A0A069PV67</accession>
<dbReference type="PROSITE" id="PS51257">
    <property type="entry name" value="PROKAR_LIPOPROTEIN"/>
    <property type="match status" value="1"/>
</dbReference>
<dbReference type="EMBL" id="JFHC01000002">
    <property type="protein sequence ID" value="KDR44460.1"/>
    <property type="molecule type" value="Genomic_DNA"/>
</dbReference>
<gene>
    <name evidence="1" type="ORF">BG61_12180</name>
</gene>
<dbReference type="AlphaFoldDB" id="A0A069PV67"/>
<evidence type="ECO:0000313" key="2">
    <source>
        <dbReference type="Proteomes" id="UP000027466"/>
    </source>
</evidence>
<sequence>MKKLMLIAVLSTMLGGCIVVPAHPYYYRAPTVYVY</sequence>
<keyword evidence="2" id="KW-1185">Reference proteome</keyword>
<reference evidence="1 2" key="1">
    <citation type="submission" date="2014-03" db="EMBL/GenBank/DDBJ databases">
        <title>Draft Genome Sequences of Four Burkholderia Strains.</title>
        <authorList>
            <person name="Liu X.Y."/>
            <person name="Li C.X."/>
            <person name="Xu J.H."/>
        </authorList>
    </citation>
    <scope>NUCLEOTIDE SEQUENCE [LARGE SCALE GENOMIC DNA]</scope>
    <source>
        <strain evidence="1 2">DSM 50014</strain>
    </source>
</reference>